<evidence type="ECO:0000256" key="1">
    <source>
        <dbReference type="ARBA" id="ARBA00022729"/>
    </source>
</evidence>
<feature type="signal peptide" evidence="2">
    <location>
        <begin position="1"/>
        <end position="24"/>
    </location>
</feature>
<evidence type="ECO:0000313" key="4">
    <source>
        <dbReference type="EMBL" id="PWK61615.1"/>
    </source>
</evidence>
<dbReference type="EMBL" id="QGGW01000002">
    <property type="protein sequence ID" value="PWK61615.1"/>
    <property type="molecule type" value="Genomic_DNA"/>
</dbReference>
<gene>
    <name evidence="4" type="ORF">C7455_102304</name>
</gene>
<proteinExistence type="predicted"/>
<dbReference type="GO" id="GO:0030288">
    <property type="term" value="C:outer membrane-bounded periplasmic space"/>
    <property type="evidence" value="ECO:0007669"/>
    <property type="project" value="TreeGrafter"/>
</dbReference>
<protein>
    <submittedName>
        <fullName evidence="4">Lipopolysaccharide export system protein LptA</fullName>
    </submittedName>
</protein>
<sequence>MTMSAFFRTFFLAFILGISGPALAQVAVGFGGVAHDANQPVEVTADSLTVNQSNGNAVFEGNVIVMQGDLRMTAGRIEIVYTTDTGARRVQDVIATGGVLVTRGADAAEGAEARYAVQTALLTLSGDVLVTQGPTAIAGDRMLIDMTTGTGTVDGRVRTVLGGDQ</sequence>
<dbReference type="Pfam" id="PF03968">
    <property type="entry name" value="LptD_N"/>
    <property type="match status" value="1"/>
</dbReference>
<accession>A0A316GKM7</accession>
<feature type="domain" description="Organic solvent tolerance-like N-terminal" evidence="3">
    <location>
        <begin position="42"/>
        <end position="149"/>
    </location>
</feature>
<dbReference type="PANTHER" id="PTHR36504:SF1">
    <property type="entry name" value="LIPOPOLYSACCHARIDE EXPORT SYSTEM PROTEIN LPTA"/>
    <property type="match status" value="1"/>
</dbReference>
<dbReference type="GO" id="GO:0017089">
    <property type="term" value="F:glycolipid transfer activity"/>
    <property type="evidence" value="ECO:0007669"/>
    <property type="project" value="TreeGrafter"/>
</dbReference>
<evidence type="ECO:0000313" key="5">
    <source>
        <dbReference type="Proteomes" id="UP000245708"/>
    </source>
</evidence>
<organism evidence="4 5">
    <name type="scientific">Roseicyclus mahoneyensis</name>
    <dbReference type="NCBI Taxonomy" id="164332"/>
    <lineage>
        <taxon>Bacteria</taxon>
        <taxon>Pseudomonadati</taxon>
        <taxon>Pseudomonadota</taxon>
        <taxon>Alphaproteobacteria</taxon>
        <taxon>Rhodobacterales</taxon>
        <taxon>Roseobacteraceae</taxon>
        <taxon>Roseicyclus</taxon>
    </lineage>
</organism>
<comment type="caution">
    <text evidence="4">The sequence shown here is derived from an EMBL/GenBank/DDBJ whole genome shotgun (WGS) entry which is preliminary data.</text>
</comment>
<dbReference type="GO" id="GO:0015920">
    <property type="term" value="P:lipopolysaccharide transport"/>
    <property type="evidence" value="ECO:0007669"/>
    <property type="project" value="TreeGrafter"/>
</dbReference>
<keyword evidence="1 2" id="KW-0732">Signal</keyword>
<dbReference type="Gene3D" id="2.60.450.10">
    <property type="entry name" value="Lipopolysaccharide (LPS) transport protein A like domain"/>
    <property type="match status" value="1"/>
</dbReference>
<dbReference type="AlphaFoldDB" id="A0A316GKM7"/>
<name>A0A316GKM7_9RHOB</name>
<dbReference type="Proteomes" id="UP000245708">
    <property type="component" value="Unassembled WGS sequence"/>
</dbReference>
<dbReference type="GO" id="GO:0009279">
    <property type="term" value="C:cell outer membrane"/>
    <property type="evidence" value="ECO:0007669"/>
    <property type="project" value="TreeGrafter"/>
</dbReference>
<keyword evidence="5" id="KW-1185">Reference proteome</keyword>
<evidence type="ECO:0000256" key="2">
    <source>
        <dbReference type="SAM" id="SignalP"/>
    </source>
</evidence>
<evidence type="ECO:0000259" key="3">
    <source>
        <dbReference type="Pfam" id="PF03968"/>
    </source>
</evidence>
<reference evidence="4 5" key="1">
    <citation type="submission" date="2018-05" db="EMBL/GenBank/DDBJ databases">
        <title>Genomic Encyclopedia of Type Strains, Phase IV (KMG-IV): sequencing the most valuable type-strain genomes for metagenomic binning, comparative biology and taxonomic classification.</title>
        <authorList>
            <person name="Goeker M."/>
        </authorList>
    </citation>
    <scope>NUCLEOTIDE SEQUENCE [LARGE SCALE GENOMIC DNA]</scope>
    <source>
        <strain evidence="4 5">DSM 16097</strain>
    </source>
</reference>
<dbReference type="InterPro" id="IPR052037">
    <property type="entry name" value="LPS_export_LptA"/>
</dbReference>
<dbReference type="InterPro" id="IPR005653">
    <property type="entry name" value="OstA-like_N"/>
</dbReference>
<dbReference type="PANTHER" id="PTHR36504">
    <property type="entry name" value="LIPOPOLYSACCHARIDE EXPORT SYSTEM PROTEIN LPTA"/>
    <property type="match status" value="1"/>
</dbReference>
<feature type="chain" id="PRO_5016238279" evidence="2">
    <location>
        <begin position="25"/>
        <end position="165"/>
    </location>
</feature>